<evidence type="ECO:0000256" key="2">
    <source>
        <dbReference type="ARBA" id="ARBA00023002"/>
    </source>
</evidence>
<keyword evidence="5" id="KW-1185">Reference proteome</keyword>
<dbReference type="Pfam" id="PF13561">
    <property type="entry name" value="adh_short_C2"/>
    <property type="match status" value="1"/>
</dbReference>
<dbReference type="Proteomes" id="UP000281708">
    <property type="component" value="Unassembled WGS sequence"/>
</dbReference>
<evidence type="ECO:0000313" key="4">
    <source>
        <dbReference type="EMBL" id="RLV47456.1"/>
    </source>
</evidence>
<dbReference type="PANTHER" id="PTHR42760:SF133">
    <property type="entry name" value="3-OXOACYL-[ACYL-CARRIER-PROTEIN] REDUCTASE"/>
    <property type="match status" value="1"/>
</dbReference>
<dbReference type="GO" id="GO:0016616">
    <property type="term" value="F:oxidoreductase activity, acting on the CH-OH group of donors, NAD or NADP as acceptor"/>
    <property type="evidence" value="ECO:0007669"/>
    <property type="project" value="TreeGrafter"/>
</dbReference>
<keyword evidence="2" id="KW-0560">Oxidoreductase</keyword>
<dbReference type="SMART" id="SM00822">
    <property type="entry name" value="PKS_KR"/>
    <property type="match status" value="1"/>
</dbReference>
<dbReference type="PRINTS" id="PR00081">
    <property type="entry name" value="GDHRDH"/>
</dbReference>
<organism evidence="4 5">
    <name type="scientific">Nocardioides mangrovicus</name>
    <dbReference type="NCBI Taxonomy" id="2478913"/>
    <lineage>
        <taxon>Bacteria</taxon>
        <taxon>Bacillati</taxon>
        <taxon>Actinomycetota</taxon>
        <taxon>Actinomycetes</taxon>
        <taxon>Propionibacteriales</taxon>
        <taxon>Nocardioidaceae</taxon>
        <taxon>Nocardioides</taxon>
    </lineage>
</organism>
<name>A0A3L8NVU3_9ACTN</name>
<proteinExistence type="inferred from homology"/>
<dbReference type="Gene3D" id="3.40.50.720">
    <property type="entry name" value="NAD(P)-binding Rossmann-like Domain"/>
    <property type="match status" value="1"/>
</dbReference>
<evidence type="ECO:0000259" key="3">
    <source>
        <dbReference type="SMART" id="SM00822"/>
    </source>
</evidence>
<sequence>MTPLIDLSGRAVVVTGGNDGIGLGVARGLVRCGARVAVLGRRAEANGAAVAELCDLAPDEPGAAVGLVCDVGSEEQVVAAFRAARDELGPIRGVVACAGAASPGTPFLEQTLDDWRPVMRTNLEGAFLTFREAARAMVADGVAGSLVAVASLAATQGQVRGQQYAASKGGIVALARSCAVELARHGIRANTIVPGAFTTRLSEPFQSDERYAAKVLPRIPLRRWGAPDEVAGVAAYLVSDAAAYHSGDVLTVDGGYSVF</sequence>
<reference evidence="4 5" key="1">
    <citation type="submission" date="2018-10" db="EMBL/GenBank/DDBJ databases">
        <title>Marmoricola sp. 4Q3S-7 whole genome shotgun sequence.</title>
        <authorList>
            <person name="Li F."/>
        </authorList>
    </citation>
    <scope>NUCLEOTIDE SEQUENCE [LARGE SCALE GENOMIC DNA]</scope>
    <source>
        <strain evidence="4 5">4Q3S-7</strain>
    </source>
</reference>
<dbReference type="InterPro" id="IPR002347">
    <property type="entry name" value="SDR_fam"/>
</dbReference>
<dbReference type="GO" id="GO:0048038">
    <property type="term" value="F:quinone binding"/>
    <property type="evidence" value="ECO:0007669"/>
    <property type="project" value="TreeGrafter"/>
</dbReference>
<dbReference type="InterPro" id="IPR057326">
    <property type="entry name" value="KR_dom"/>
</dbReference>
<dbReference type="EMBL" id="RDBE01000010">
    <property type="protein sequence ID" value="RLV47456.1"/>
    <property type="molecule type" value="Genomic_DNA"/>
</dbReference>
<accession>A0A3L8NVU3</accession>
<dbReference type="SUPFAM" id="SSF51735">
    <property type="entry name" value="NAD(P)-binding Rossmann-fold domains"/>
    <property type="match status" value="1"/>
</dbReference>
<dbReference type="PANTHER" id="PTHR42760">
    <property type="entry name" value="SHORT-CHAIN DEHYDROGENASES/REDUCTASES FAMILY MEMBER"/>
    <property type="match status" value="1"/>
</dbReference>
<dbReference type="RefSeq" id="WP_121806959.1">
    <property type="nucleotide sequence ID" value="NZ_RDBE01000010.1"/>
</dbReference>
<dbReference type="AlphaFoldDB" id="A0A3L8NVU3"/>
<comment type="caution">
    <text evidence="4">The sequence shown here is derived from an EMBL/GenBank/DDBJ whole genome shotgun (WGS) entry which is preliminary data.</text>
</comment>
<dbReference type="InterPro" id="IPR036291">
    <property type="entry name" value="NAD(P)-bd_dom_sf"/>
</dbReference>
<dbReference type="OrthoDB" id="286404at2"/>
<evidence type="ECO:0000256" key="1">
    <source>
        <dbReference type="ARBA" id="ARBA00006484"/>
    </source>
</evidence>
<protein>
    <submittedName>
        <fullName evidence="4">SDR family oxidoreductase</fullName>
    </submittedName>
</protein>
<feature type="domain" description="Ketoreductase" evidence="3">
    <location>
        <begin position="10"/>
        <end position="162"/>
    </location>
</feature>
<evidence type="ECO:0000313" key="5">
    <source>
        <dbReference type="Proteomes" id="UP000281708"/>
    </source>
</evidence>
<comment type="similarity">
    <text evidence="1">Belongs to the short-chain dehydrogenases/reductases (SDR) family.</text>
</comment>
<gene>
    <name evidence="4" type="ORF">D9V37_14735</name>
</gene>
<dbReference type="FunFam" id="3.40.50.720:FF:000084">
    <property type="entry name" value="Short-chain dehydrogenase reductase"/>
    <property type="match status" value="1"/>
</dbReference>
<dbReference type="GO" id="GO:0006633">
    <property type="term" value="P:fatty acid biosynthetic process"/>
    <property type="evidence" value="ECO:0007669"/>
    <property type="project" value="TreeGrafter"/>
</dbReference>